<keyword evidence="3" id="KW-1185">Reference proteome</keyword>
<gene>
    <name evidence="2" type="ORF">ACFQ21_02475</name>
</gene>
<name>A0ABW3JVZ6_9BACT</name>
<protein>
    <submittedName>
        <fullName evidence="2">KTSC domain-containing protein</fullName>
    </submittedName>
</protein>
<organism evidence="2 3">
    <name type="scientific">Ohtaekwangia kribbensis</name>
    <dbReference type="NCBI Taxonomy" id="688913"/>
    <lineage>
        <taxon>Bacteria</taxon>
        <taxon>Pseudomonadati</taxon>
        <taxon>Bacteroidota</taxon>
        <taxon>Cytophagia</taxon>
        <taxon>Cytophagales</taxon>
        <taxon>Fulvivirgaceae</taxon>
        <taxon>Ohtaekwangia</taxon>
    </lineage>
</organism>
<evidence type="ECO:0000259" key="1">
    <source>
        <dbReference type="Pfam" id="PF13619"/>
    </source>
</evidence>
<evidence type="ECO:0000313" key="2">
    <source>
        <dbReference type="EMBL" id="MFD0998147.1"/>
    </source>
</evidence>
<accession>A0ABW3JVZ6</accession>
<reference evidence="3" key="1">
    <citation type="journal article" date="2019" name="Int. J. Syst. Evol. Microbiol.">
        <title>The Global Catalogue of Microorganisms (GCM) 10K type strain sequencing project: providing services to taxonomists for standard genome sequencing and annotation.</title>
        <authorList>
            <consortium name="The Broad Institute Genomics Platform"/>
            <consortium name="The Broad Institute Genome Sequencing Center for Infectious Disease"/>
            <person name="Wu L."/>
            <person name="Ma J."/>
        </authorList>
    </citation>
    <scope>NUCLEOTIDE SEQUENCE [LARGE SCALE GENOMIC DNA]</scope>
    <source>
        <strain evidence="3">CCUG 58938</strain>
    </source>
</reference>
<sequence>MIREKISSTSLASIGYDEDHAILEVEFRTGEVYQYFDVPVSEYDALMVADSIGAYFSHNIRPNYDFRHIH</sequence>
<evidence type="ECO:0000313" key="3">
    <source>
        <dbReference type="Proteomes" id="UP001597112"/>
    </source>
</evidence>
<dbReference type="Pfam" id="PF13619">
    <property type="entry name" value="KTSC"/>
    <property type="match status" value="1"/>
</dbReference>
<dbReference type="Proteomes" id="UP001597112">
    <property type="component" value="Unassembled WGS sequence"/>
</dbReference>
<proteinExistence type="predicted"/>
<feature type="domain" description="KTSC" evidence="1">
    <location>
        <begin position="7"/>
        <end position="64"/>
    </location>
</feature>
<dbReference type="EMBL" id="JBHTKA010000001">
    <property type="protein sequence ID" value="MFD0998147.1"/>
    <property type="molecule type" value="Genomic_DNA"/>
</dbReference>
<dbReference type="RefSeq" id="WP_377574348.1">
    <property type="nucleotide sequence ID" value="NZ_JBHTKA010000001.1"/>
</dbReference>
<dbReference type="InterPro" id="IPR025309">
    <property type="entry name" value="KTSC_dom"/>
</dbReference>
<comment type="caution">
    <text evidence="2">The sequence shown here is derived from an EMBL/GenBank/DDBJ whole genome shotgun (WGS) entry which is preliminary data.</text>
</comment>